<dbReference type="PANTHER" id="PTHR22593">
    <property type="entry name" value="TRANSMEMBRANE PROTEIN 18"/>
    <property type="match status" value="1"/>
</dbReference>
<dbReference type="SMART" id="SM00240">
    <property type="entry name" value="FHA"/>
    <property type="match status" value="1"/>
</dbReference>
<dbReference type="PROSITE" id="PS50006">
    <property type="entry name" value="FHA_DOMAIN"/>
    <property type="match status" value="1"/>
</dbReference>
<sequence>MEESKVPVFSVLKKGTTIKNIILNSPTSEIQNPSSKSKEEDPILFGRHPHCHIVVDHPSISRFHLEVRSIPLLQKLYVKDRSSVHGTWISGKRILPNIPVELIEGDTVRLGVSTRIYQLHWLPLSHAFDISKPMSPLLEETSFCENEEVIQENLKETFLGGVPSQKETLETINLSLDNVEYLEFQGEEQRSMRKEMVEESSCFPSIVLSQEFGNTSQPSENSGHSKFHCVNEMSLEVEEKNPFEPVKKFKSSSLLSRRNKSVSYLRIERTNEESRNIEECVVGSEITNFEDSDSRNVTGEIPSVHLSEVDGKEEEEEKFHMDKEKTPVQSTGSELMASYDGFEKSPRSAVRLLGLLGEPCDSDKENQTPVASTTQISYNSGLKLHKSLSKPLGSPLSEKNALTAEQDRLHTVKEAWTSDNPKSEKSEKALFRGLLEAEKDEVEAFLSDKENLTPQMSRLREPKEINVIIHGKTDKESGKCKKRPPFQLLLESSPMRMSSSVSYGGSDVIATDQPLREKNVLNVEEDRIHSDKENSTPDIPKSAKSGKALFRSLLETKTEKEQALPSDKNNLTPQMQRFMKTKELNDEIHSKPLEESMKKKKERSPFQPLFESSPMRKSNSISNEEDPHKKDSINFVNSFLNLEEKASAKMQVPSHMLQREKKKWYIIVDVGCFLAEESWKSLQLLQGIRGTQLIIPRIVIRELDHLQRCEGLFSRGTKASSILKWIEECMMNSCWWIHVQNSSESFPAAPTPPATPRSQLCDGMTENFVGFSACGSLMEIVSPTAEDHILDCALLFKRIKFDGELVLLTCSTTLRIKAMAEGLLCETPKEFRESLVNPCSNRFLWTESSPRGSTWSCSEEVGLPGNCCHQFTATRRTPKAAEGGHGLKLVLLHNYRYLTTNSVK</sequence>
<dbReference type="InterPro" id="IPR000253">
    <property type="entry name" value="FHA_dom"/>
</dbReference>
<feature type="domain" description="FHA" evidence="2">
    <location>
        <begin position="43"/>
        <end position="94"/>
    </location>
</feature>
<feature type="compositionally biased region" description="Basic and acidic residues" evidence="1">
    <location>
        <begin position="526"/>
        <end position="535"/>
    </location>
</feature>
<feature type="compositionally biased region" description="Basic and acidic residues" evidence="1">
    <location>
        <begin position="317"/>
        <end position="326"/>
    </location>
</feature>
<gene>
    <name evidence="3" type="ORF">HPP92_019371</name>
</gene>
<dbReference type="CDD" id="cd09880">
    <property type="entry name" value="PIN_Smg5-6-like"/>
    <property type="match status" value="1"/>
</dbReference>
<dbReference type="SUPFAM" id="SSF49879">
    <property type="entry name" value="SMAD/FHA domain"/>
    <property type="match status" value="1"/>
</dbReference>
<evidence type="ECO:0000256" key="1">
    <source>
        <dbReference type="SAM" id="MobiDB-lite"/>
    </source>
</evidence>
<comment type="caution">
    <text evidence="3">The sequence shown here is derived from an EMBL/GenBank/DDBJ whole genome shotgun (WGS) entry which is preliminary data.</text>
</comment>
<dbReference type="Gene3D" id="2.60.200.20">
    <property type="match status" value="1"/>
</dbReference>
<dbReference type="CDD" id="cd22691">
    <property type="entry name" value="FHA_PS1-like"/>
    <property type="match status" value="1"/>
</dbReference>
<dbReference type="GO" id="GO:0031965">
    <property type="term" value="C:nuclear membrane"/>
    <property type="evidence" value="ECO:0007669"/>
    <property type="project" value="TreeGrafter"/>
</dbReference>
<dbReference type="PANTHER" id="PTHR22593:SF8">
    <property type="entry name" value="FHA DOMAIN-CONTAINING PROTEIN PS1"/>
    <property type="match status" value="1"/>
</dbReference>
<dbReference type="Pfam" id="PF00498">
    <property type="entry name" value="FHA"/>
    <property type="match status" value="1"/>
</dbReference>
<evidence type="ECO:0000259" key="2">
    <source>
        <dbReference type="PROSITE" id="PS50006"/>
    </source>
</evidence>
<dbReference type="OrthoDB" id="728003at2759"/>
<name>A0A835Q8P6_VANPL</name>
<feature type="region of interest" description="Disordered" evidence="1">
    <location>
        <begin position="307"/>
        <end position="331"/>
    </location>
</feature>
<accession>A0A835Q8P6</accession>
<organism evidence="3 4">
    <name type="scientific">Vanilla planifolia</name>
    <name type="common">Vanilla</name>
    <dbReference type="NCBI Taxonomy" id="51239"/>
    <lineage>
        <taxon>Eukaryota</taxon>
        <taxon>Viridiplantae</taxon>
        <taxon>Streptophyta</taxon>
        <taxon>Embryophyta</taxon>
        <taxon>Tracheophyta</taxon>
        <taxon>Spermatophyta</taxon>
        <taxon>Magnoliopsida</taxon>
        <taxon>Liliopsida</taxon>
        <taxon>Asparagales</taxon>
        <taxon>Orchidaceae</taxon>
        <taxon>Vanilloideae</taxon>
        <taxon>Vanilleae</taxon>
        <taxon>Vanilla</taxon>
    </lineage>
</organism>
<feature type="compositionally biased region" description="Basic and acidic residues" evidence="1">
    <location>
        <begin position="582"/>
        <end position="597"/>
    </location>
</feature>
<dbReference type="Pfam" id="PF13638">
    <property type="entry name" value="PIN_4"/>
    <property type="match status" value="1"/>
</dbReference>
<dbReference type="Gene3D" id="3.40.50.1010">
    <property type="entry name" value="5'-nuclease"/>
    <property type="match status" value="1"/>
</dbReference>
<dbReference type="EMBL" id="JADCNL010000010">
    <property type="protein sequence ID" value="KAG0463302.1"/>
    <property type="molecule type" value="Genomic_DNA"/>
</dbReference>
<dbReference type="InterPro" id="IPR002716">
    <property type="entry name" value="PIN_dom"/>
</dbReference>
<feature type="region of interest" description="Disordered" evidence="1">
    <location>
        <begin position="526"/>
        <end position="545"/>
    </location>
</feature>
<proteinExistence type="predicted"/>
<protein>
    <recommendedName>
        <fullName evidence="2">FHA domain-containing protein</fullName>
    </recommendedName>
</protein>
<dbReference type="AlphaFoldDB" id="A0A835Q8P6"/>
<feature type="region of interest" description="Disordered" evidence="1">
    <location>
        <begin position="582"/>
        <end position="629"/>
    </location>
</feature>
<evidence type="ECO:0000313" key="3">
    <source>
        <dbReference type="EMBL" id="KAG0463302.1"/>
    </source>
</evidence>
<dbReference type="Proteomes" id="UP000636800">
    <property type="component" value="Chromosome 10"/>
</dbReference>
<keyword evidence="4" id="KW-1185">Reference proteome</keyword>
<reference evidence="3 4" key="1">
    <citation type="journal article" date="2020" name="Nat. Food">
        <title>A phased Vanilla planifolia genome enables genetic improvement of flavour and production.</title>
        <authorList>
            <person name="Hasing T."/>
            <person name="Tang H."/>
            <person name="Brym M."/>
            <person name="Khazi F."/>
            <person name="Huang T."/>
            <person name="Chambers A.H."/>
        </authorList>
    </citation>
    <scope>NUCLEOTIDE SEQUENCE [LARGE SCALE GENOMIC DNA]</scope>
    <source>
        <tissue evidence="3">Leaf</tissue>
    </source>
</reference>
<evidence type="ECO:0000313" key="4">
    <source>
        <dbReference type="Proteomes" id="UP000636800"/>
    </source>
</evidence>
<dbReference type="InterPro" id="IPR008984">
    <property type="entry name" value="SMAD_FHA_dom_sf"/>
</dbReference>